<dbReference type="GO" id="GO:0031492">
    <property type="term" value="F:nucleosomal DNA binding"/>
    <property type="evidence" value="ECO:0007669"/>
    <property type="project" value="TreeGrafter"/>
</dbReference>
<feature type="region of interest" description="Disordered" evidence="6">
    <location>
        <begin position="119"/>
        <end position="221"/>
    </location>
</feature>
<organism evidence="8 9">
    <name type="scientific">Hibiscus trionum</name>
    <name type="common">Flower of an hour</name>
    <dbReference type="NCBI Taxonomy" id="183268"/>
    <lineage>
        <taxon>Eukaryota</taxon>
        <taxon>Viridiplantae</taxon>
        <taxon>Streptophyta</taxon>
        <taxon>Embryophyta</taxon>
        <taxon>Tracheophyta</taxon>
        <taxon>Spermatophyta</taxon>
        <taxon>Magnoliopsida</taxon>
        <taxon>eudicotyledons</taxon>
        <taxon>Gunneridae</taxon>
        <taxon>Pentapetalae</taxon>
        <taxon>rosids</taxon>
        <taxon>malvids</taxon>
        <taxon>Malvales</taxon>
        <taxon>Malvaceae</taxon>
        <taxon>Malvoideae</taxon>
        <taxon>Hibiscus</taxon>
    </lineage>
</organism>
<name>A0A9W7M4E6_HIBTR</name>
<dbReference type="PROSITE" id="PS51504">
    <property type="entry name" value="H15"/>
    <property type="match status" value="1"/>
</dbReference>
<dbReference type="GO" id="GO:0000786">
    <property type="term" value="C:nucleosome"/>
    <property type="evidence" value="ECO:0007669"/>
    <property type="project" value="InterPro"/>
</dbReference>
<dbReference type="GO" id="GO:0003690">
    <property type="term" value="F:double-stranded DNA binding"/>
    <property type="evidence" value="ECO:0007669"/>
    <property type="project" value="TreeGrafter"/>
</dbReference>
<evidence type="ECO:0000256" key="2">
    <source>
        <dbReference type="ARBA" id="ARBA00022737"/>
    </source>
</evidence>
<evidence type="ECO:0000256" key="5">
    <source>
        <dbReference type="SAM" id="Coils"/>
    </source>
</evidence>
<evidence type="ECO:0000256" key="6">
    <source>
        <dbReference type="SAM" id="MobiDB-lite"/>
    </source>
</evidence>
<feature type="domain" description="H15" evidence="7">
    <location>
        <begin position="43"/>
        <end position="112"/>
    </location>
</feature>
<dbReference type="InterPro" id="IPR000116">
    <property type="entry name" value="HMGA"/>
</dbReference>
<feature type="region of interest" description="Disordered" evidence="6">
    <location>
        <begin position="371"/>
        <end position="399"/>
    </location>
</feature>
<dbReference type="GO" id="GO:0030261">
    <property type="term" value="P:chromosome condensation"/>
    <property type="evidence" value="ECO:0007669"/>
    <property type="project" value="TreeGrafter"/>
</dbReference>
<feature type="compositionally biased region" description="Basic residues" evidence="6">
    <location>
        <begin position="178"/>
        <end position="199"/>
    </location>
</feature>
<dbReference type="PANTHER" id="PTHR11467:SF29">
    <property type="entry name" value="OS03G0711600 PROTEIN"/>
    <property type="match status" value="1"/>
</dbReference>
<dbReference type="AlphaFoldDB" id="A0A9W7M4E6"/>
<protein>
    <submittedName>
        <fullName evidence="8">High mobility group A5</fullName>
    </submittedName>
</protein>
<gene>
    <name evidence="8" type="ORF">HRI_002413100</name>
</gene>
<dbReference type="InterPro" id="IPR005818">
    <property type="entry name" value="Histone_H1/H5_H15"/>
</dbReference>
<evidence type="ECO:0000313" key="8">
    <source>
        <dbReference type="EMBL" id="GMI87439.1"/>
    </source>
</evidence>
<reference evidence="8" key="1">
    <citation type="submission" date="2023-05" db="EMBL/GenBank/DDBJ databases">
        <title>Genome and transcriptome analyses reveal genes involved in the formation of fine ridges on petal epidermal cells in Hibiscus trionum.</title>
        <authorList>
            <person name="Koshimizu S."/>
            <person name="Masuda S."/>
            <person name="Ishii T."/>
            <person name="Shirasu K."/>
            <person name="Hoshino A."/>
            <person name="Arita M."/>
        </authorList>
    </citation>
    <scope>NUCLEOTIDE SEQUENCE</scope>
    <source>
        <strain evidence="8">Hamamatsu line</strain>
    </source>
</reference>
<evidence type="ECO:0000256" key="4">
    <source>
        <dbReference type="ARBA" id="ARBA00023242"/>
    </source>
</evidence>
<keyword evidence="4" id="KW-0539">Nucleus</keyword>
<dbReference type="Proteomes" id="UP001165190">
    <property type="component" value="Unassembled WGS sequence"/>
</dbReference>
<dbReference type="CDD" id="cd00073">
    <property type="entry name" value="H15"/>
    <property type="match status" value="1"/>
</dbReference>
<dbReference type="Pfam" id="PF00538">
    <property type="entry name" value="Linker_histone"/>
    <property type="match status" value="1"/>
</dbReference>
<evidence type="ECO:0000313" key="9">
    <source>
        <dbReference type="Proteomes" id="UP001165190"/>
    </source>
</evidence>
<feature type="coiled-coil region" evidence="5">
    <location>
        <begin position="311"/>
        <end position="338"/>
    </location>
</feature>
<dbReference type="SMART" id="SM00526">
    <property type="entry name" value="H15"/>
    <property type="match status" value="1"/>
</dbReference>
<keyword evidence="3" id="KW-0238">DNA-binding</keyword>
<dbReference type="FunFam" id="1.10.10.10:FF:000637">
    <property type="entry name" value="Histone H1.2"/>
    <property type="match status" value="1"/>
</dbReference>
<dbReference type="PANTHER" id="PTHR11467">
    <property type="entry name" value="HISTONE H1"/>
    <property type="match status" value="1"/>
</dbReference>
<keyword evidence="5" id="KW-0175">Coiled coil</keyword>
<proteinExistence type="predicted"/>
<sequence>MDPSLSSISLAPPPPIPPPPIVPVVAAATPTTTIAGGLPPGFSHPPYSDMICEAVGALKESNGSSKTAIGKYIESTYKDLLPTHSALLTHHLKSLKKSGVLVLVKKSYKLASTVRSEVPFAGSDTSTGPKRGRGRPPKPKAADLNPQQQSVSFSDLPKRSPGRPRKSGPVGQLGVIRSRGRPPKSGLKRSPGRPKKLKTVRSVVGASPIKRGRGRPRKDLNQLPPQAVVANHGQPVAVPYADADAVAATAAVGISRPRGRPKGTARAAAAMVANGKRRGRPPKIDGVAAKPMKATGKPVGRPKKTTDGAESKALAAAYEELKEKLEFFQSKVKQAVEALKPQFTSESNSNAIGAILDLEGLAAMDITTTPWKEADAQLPPLPHPPAAGQPPSLDEGQVL</sequence>
<dbReference type="OrthoDB" id="1110759at2759"/>
<evidence type="ECO:0000259" key="7">
    <source>
        <dbReference type="PROSITE" id="PS51504"/>
    </source>
</evidence>
<dbReference type="SMART" id="SM00384">
    <property type="entry name" value="AT_hook"/>
    <property type="match status" value="7"/>
</dbReference>
<keyword evidence="9" id="KW-1185">Reference proteome</keyword>
<evidence type="ECO:0000256" key="3">
    <source>
        <dbReference type="ARBA" id="ARBA00023125"/>
    </source>
</evidence>
<evidence type="ECO:0000256" key="1">
    <source>
        <dbReference type="ARBA" id="ARBA00004123"/>
    </source>
</evidence>
<dbReference type="EMBL" id="BSYR01000022">
    <property type="protein sequence ID" value="GMI87439.1"/>
    <property type="molecule type" value="Genomic_DNA"/>
</dbReference>
<dbReference type="GO" id="GO:0006355">
    <property type="term" value="P:regulation of DNA-templated transcription"/>
    <property type="evidence" value="ECO:0007669"/>
    <property type="project" value="InterPro"/>
</dbReference>
<dbReference type="Gene3D" id="1.10.10.10">
    <property type="entry name" value="Winged helix-like DNA-binding domain superfamily/Winged helix DNA-binding domain"/>
    <property type="match status" value="1"/>
</dbReference>
<feature type="compositionally biased region" description="Pro residues" evidence="6">
    <location>
        <begin position="379"/>
        <end position="388"/>
    </location>
</feature>
<comment type="caution">
    <text evidence="8">The sequence shown here is derived from an EMBL/GenBank/DDBJ whole genome shotgun (WGS) entry which is preliminary data.</text>
</comment>
<dbReference type="InterPro" id="IPR017956">
    <property type="entry name" value="AT_hook_DNA-bd_motif"/>
</dbReference>
<dbReference type="PRINTS" id="PR00929">
    <property type="entry name" value="ATHOOK"/>
</dbReference>
<dbReference type="InterPro" id="IPR036388">
    <property type="entry name" value="WH-like_DNA-bd_sf"/>
</dbReference>
<dbReference type="GO" id="GO:0005730">
    <property type="term" value="C:nucleolus"/>
    <property type="evidence" value="ECO:0007669"/>
    <property type="project" value="TreeGrafter"/>
</dbReference>
<accession>A0A9W7M4E6</accession>
<keyword evidence="2" id="KW-0677">Repeat</keyword>
<dbReference type="InterPro" id="IPR036390">
    <property type="entry name" value="WH_DNA-bd_sf"/>
</dbReference>
<feature type="region of interest" description="Disordered" evidence="6">
    <location>
        <begin position="271"/>
        <end position="311"/>
    </location>
</feature>
<dbReference type="GO" id="GO:0045910">
    <property type="term" value="P:negative regulation of DNA recombination"/>
    <property type="evidence" value="ECO:0007669"/>
    <property type="project" value="TreeGrafter"/>
</dbReference>
<dbReference type="PRINTS" id="PR00930">
    <property type="entry name" value="HIGHMOBLTYIY"/>
</dbReference>
<dbReference type="GO" id="GO:0006334">
    <property type="term" value="P:nucleosome assembly"/>
    <property type="evidence" value="ECO:0007669"/>
    <property type="project" value="InterPro"/>
</dbReference>
<comment type="subcellular location">
    <subcellularLocation>
        <location evidence="1">Nucleus</location>
    </subcellularLocation>
</comment>
<dbReference type="SUPFAM" id="SSF46785">
    <property type="entry name" value="Winged helix' DNA-binding domain"/>
    <property type="match status" value="1"/>
</dbReference>